<evidence type="ECO:0000313" key="2">
    <source>
        <dbReference type="Proteomes" id="UP000270296"/>
    </source>
</evidence>
<sequence length="60" mass="7045">MQRVPHNEHLLACRSATRRPTSFLCRSVVVVGRPLVGQQRHVHRFSGEAQQRHCMRSRRQ</sequence>
<dbReference type="Proteomes" id="UP000270296">
    <property type="component" value="Unassembled WGS sequence"/>
</dbReference>
<evidence type="ECO:0000313" key="3">
    <source>
        <dbReference type="WBParaSite" id="SBAD_0000654101-mRNA-1"/>
    </source>
</evidence>
<proteinExistence type="predicted"/>
<accession>A0A183IRQ0</accession>
<reference evidence="1 2" key="2">
    <citation type="submission" date="2018-11" db="EMBL/GenBank/DDBJ databases">
        <authorList>
            <consortium name="Pathogen Informatics"/>
        </authorList>
    </citation>
    <scope>NUCLEOTIDE SEQUENCE [LARGE SCALE GENOMIC DNA]</scope>
</reference>
<name>A0A183IRQ0_9BILA</name>
<gene>
    <name evidence="1" type="ORF">SBAD_LOCUS6297</name>
</gene>
<dbReference type="WBParaSite" id="SBAD_0000654101-mRNA-1">
    <property type="protein sequence ID" value="SBAD_0000654101-mRNA-1"/>
    <property type="gene ID" value="SBAD_0000654101"/>
</dbReference>
<organism evidence="3">
    <name type="scientific">Soboliphyme baturini</name>
    <dbReference type="NCBI Taxonomy" id="241478"/>
    <lineage>
        <taxon>Eukaryota</taxon>
        <taxon>Metazoa</taxon>
        <taxon>Ecdysozoa</taxon>
        <taxon>Nematoda</taxon>
        <taxon>Enoplea</taxon>
        <taxon>Dorylaimia</taxon>
        <taxon>Dioctophymatida</taxon>
        <taxon>Dioctophymatoidea</taxon>
        <taxon>Soboliphymatidae</taxon>
        <taxon>Soboliphyme</taxon>
    </lineage>
</organism>
<evidence type="ECO:0000313" key="1">
    <source>
        <dbReference type="EMBL" id="VDP09696.1"/>
    </source>
</evidence>
<keyword evidence="2" id="KW-1185">Reference proteome</keyword>
<dbReference type="EMBL" id="UZAM01009633">
    <property type="protein sequence ID" value="VDP09696.1"/>
    <property type="molecule type" value="Genomic_DNA"/>
</dbReference>
<protein>
    <submittedName>
        <fullName evidence="3">DUF1534 domain-containing protein</fullName>
    </submittedName>
</protein>
<reference evidence="3" key="1">
    <citation type="submission" date="2016-06" db="UniProtKB">
        <authorList>
            <consortium name="WormBaseParasite"/>
        </authorList>
    </citation>
    <scope>IDENTIFICATION</scope>
</reference>
<dbReference type="AlphaFoldDB" id="A0A183IRQ0"/>